<name>A0A2U2PAG6_9SPHI</name>
<proteinExistence type="inferred from homology"/>
<keyword evidence="9" id="KW-1185">Reference proteome</keyword>
<dbReference type="InterPro" id="IPR033985">
    <property type="entry name" value="SusD-like_N"/>
</dbReference>
<evidence type="ECO:0000256" key="1">
    <source>
        <dbReference type="ARBA" id="ARBA00004442"/>
    </source>
</evidence>
<evidence type="ECO:0000313" key="8">
    <source>
        <dbReference type="EMBL" id="PWG78372.1"/>
    </source>
</evidence>
<dbReference type="Gene3D" id="1.25.40.390">
    <property type="match status" value="1"/>
</dbReference>
<dbReference type="InterPro" id="IPR012944">
    <property type="entry name" value="SusD_RagB_dom"/>
</dbReference>
<gene>
    <name evidence="8" type="ORF">DDR33_22675</name>
</gene>
<evidence type="ECO:0000256" key="5">
    <source>
        <dbReference type="ARBA" id="ARBA00023237"/>
    </source>
</evidence>
<dbReference type="Pfam" id="PF14322">
    <property type="entry name" value="SusD-like_3"/>
    <property type="match status" value="1"/>
</dbReference>
<dbReference type="OrthoDB" id="618454at2"/>
<evidence type="ECO:0000256" key="2">
    <source>
        <dbReference type="ARBA" id="ARBA00006275"/>
    </source>
</evidence>
<dbReference type="AlphaFoldDB" id="A0A2U2PAG6"/>
<protein>
    <submittedName>
        <fullName evidence="8">RagB/SusD family nutrient uptake outer membrane protein</fullName>
    </submittedName>
</protein>
<evidence type="ECO:0000256" key="3">
    <source>
        <dbReference type="ARBA" id="ARBA00022729"/>
    </source>
</evidence>
<evidence type="ECO:0000259" key="6">
    <source>
        <dbReference type="Pfam" id="PF07980"/>
    </source>
</evidence>
<dbReference type="Proteomes" id="UP000245647">
    <property type="component" value="Unassembled WGS sequence"/>
</dbReference>
<feature type="domain" description="RagB/SusD" evidence="6">
    <location>
        <begin position="267"/>
        <end position="526"/>
    </location>
</feature>
<dbReference type="InterPro" id="IPR011990">
    <property type="entry name" value="TPR-like_helical_dom_sf"/>
</dbReference>
<dbReference type="Pfam" id="PF07980">
    <property type="entry name" value="SusD_RagB"/>
    <property type="match status" value="1"/>
</dbReference>
<reference evidence="8 9" key="1">
    <citation type="submission" date="2018-04" db="EMBL/GenBank/DDBJ databases">
        <title>Pedobacter chongqingensis sp. nov., isolated from a rottenly hemp rope.</title>
        <authorList>
            <person name="Cai Y."/>
        </authorList>
    </citation>
    <scope>NUCLEOTIDE SEQUENCE [LARGE SCALE GENOMIC DNA]</scope>
    <source>
        <strain evidence="8 9">FJ4-8</strain>
    </source>
</reference>
<comment type="caution">
    <text evidence="8">The sequence shown here is derived from an EMBL/GenBank/DDBJ whole genome shotgun (WGS) entry which is preliminary data.</text>
</comment>
<dbReference type="GO" id="GO:0009279">
    <property type="term" value="C:cell outer membrane"/>
    <property type="evidence" value="ECO:0007669"/>
    <property type="project" value="UniProtKB-SubCell"/>
</dbReference>
<evidence type="ECO:0000259" key="7">
    <source>
        <dbReference type="Pfam" id="PF14322"/>
    </source>
</evidence>
<dbReference type="EMBL" id="QEAS01000026">
    <property type="protein sequence ID" value="PWG78372.1"/>
    <property type="molecule type" value="Genomic_DNA"/>
</dbReference>
<organism evidence="8 9">
    <name type="scientific">Pararcticibacter amylolyticus</name>
    <dbReference type="NCBI Taxonomy" id="2173175"/>
    <lineage>
        <taxon>Bacteria</taxon>
        <taxon>Pseudomonadati</taxon>
        <taxon>Bacteroidota</taxon>
        <taxon>Sphingobacteriia</taxon>
        <taxon>Sphingobacteriales</taxon>
        <taxon>Sphingobacteriaceae</taxon>
        <taxon>Pararcticibacter</taxon>
    </lineage>
</organism>
<keyword evidence="5" id="KW-0998">Cell outer membrane</keyword>
<dbReference type="CDD" id="cd08977">
    <property type="entry name" value="SusD"/>
    <property type="match status" value="1"/>
</dbReference>
<dbReference type="RefSeq" id="WP_109418088.1">
    <property type="nucleotide sequence ID" value="NZ_QEAS01000026.1"/>
</dbReference>
<dbReference type="SUPFAM" id="SSF48452">
    <property type="entry name" value="TPR-like"/>
    <property type="match status" value="1"/>
</dbReference>
<accession>A0A2U2PAG6</accession>
<sequence>MRHALKIFICCTFLYSFSSCSNFLEQPVLGKENLNTYFQTEEECLKQLTGAYQGVFWDDWWQIAAPSVGFEMASDDLWMGNTTQSQSDWLRTAHYGNPSQDGPISNYWQYRYKSILRCNIVISKVPGAPIKNETLRKRIIAEAKFLRAFNYFELVKNFGGVPLITEMKLPSEILGITRASVQETYKQIEQDLQDAIADLPLRSEYPAADLGRATKGAAMGYLGKAYLYQEKYNEALDVLGQVIQSNQYDLLPNFGDVWSIEHNNSIESLFEVQYSSDLTYNLGGRLPVFTGSRNDSGWSWGLPTSNLEKAFIDAGDAERLRWTIVKNGDDVAGDNTPEAKNYVIAPGQHKSARINRKFYIPHNLRPTPYDGNHNNLNQRLLRFADVLLMYAEAANAVGRDADARQALNRVRGRASVNLPPVTASGTALRNAIRLERRLELALEFQRLYDIRRWTDDNGKKAIANIMGPNGSFVRYNMQESTDEYERSNQRENSNKGITFQENRDLLFPIPNTEIQLSGGSIVQNPNF</sequence>
<comment type="similarity">
    <text evidence="2">Belongs to the SusD family.</text>
</comment>
<dbReference type="PROSITE" id="PS51257">
    <property type="entry name" value="PROKAR_LIPOPROTEIN"/>
    <property type="match status" value="1"/>
</dbReference>
<keyword evidence="3" id="KW-0732">Signal</keyword>
<comment type="subcellular location">
    <subcellularLocation>
        <location evidence="1">Cell outer membrane</location>
    </subcellularLocation>
</comment>
<evidence type="ECO:0000313" key="9">
    <source>
        <dbReference type="Proteomes" id="UP000245647"/>
    </source>
</evidence>
<feature type="domain" description="SusD-like N-terminal" evidence="7">
    <location>
        <begin position="38"/>
        <end position="227"/>
    </location>
</feature>
<evidence type="ECO:0000256" key="4">
    <source>
        <dbReference type="ARBA" id="ARBA00023136"/>
    </source>
</evidence>
<keyword evidence="4" id="KW-0472">Membrane</keyword>